<sequence>MKKRIGAIIVTMVLIAGVVSCENVPEKPKKAEPVIVHTTTRCTTGTIKVYAEEGKVFDYSGEIDVENSGWNGKPIRIVVHVEGESEEISMEEGN</sequence>
<dbReference type="PROSITE" id="PS51257">
    <property type="entry name" value="PROKAR_LIPOPROTEIN"/>
    <property type="match status" value="1"/>
</dbReference>
<reference evidence="1 2" key="1">
    <citation type="submission" date="2021-10" db="EMBL/GenBank/DDBJ databases">
        <title>Collection of gut derived symbiotic bacterial strains cultured from healthy donors.</title>
        <authorList>
            <person name="Lin H."/>
            <person name="Littmann E."/>
            <person name="Kohout C."/>
            <person name="Pamer E.G."/>
        </authorList>
    </citation>
    <scope>NUCLEOTIDE SEQUENCE [LARGE SCALE GENOMIC DNA]</scope>
    <source>
        <strain evidence="1 2">DFI.1.165</strain>
    </source>
</reference>
<proteinExistence type="predicted"/>
<dbReference type="EMBL" id="JAJCIS010000005">
    <property type="protein sequence ID" value="MCB7387705.1"/>
    <property type="molecule type" value="Genomic_DNA"/>
</dbReference>
<dbReference type="Proteomes" id="UP001299546">
    <property type="component" value="Unassembled WGS sequence"/>
</dbReference>
<gene>
    <name evidence="1" type="ORF">LIZ65_10445</name>
</gene>
<evidence type="ECO:0000313" key="1">
    <source>
        <dbReference type="EMBL" id="MCB7387705.1"/>
    </source>
</evidence>
<keyword evidence="2" id="KW-1185">Reference proteome</keyword>
<name>A0ABS8DH09_9FIRM</name>
<comment type="caution">
    <text evidence="1">The sequence shown here is derived from an EMBL/GenBank/DDBJ whole genome shotgun (WGS) entry which is preliminary data.</text>
</comment>
<organism evidence="1 2">
    <name type="scientific">Bariatricus massiliensis</name>
    <dbReference type="NCBI Taxonomy" id="1745713"/>
    <lineage>
        <taxon>Bacteria</taxon>
        <taxon>Bacillati</taxon>
        <taxon>Bacillota</taxon>
        <taxon>Clostridia</taxon>
        <taxon>Lachnospirales</taxon>
        <taxon>Lachnospiraceae</taxon>
        <taxon>Bariatricus</taxon>
    </lineage>
</organism>
<dbReference type="RefSeq" id="WP_066737120.1">
    <property type="nucleotide sequence ID" value="NZ_JAJCIQ010000006.1"/>
</dbReference>
<protein>
    <submittedName>
        <fullName evidence="1">Uncharacterized protein</fullName>
    </submittedName>
</protein>
<accession>A0ABS8DH09</accession>
<evidence type="ECO:0000313" key="2">
    <source>
        <dbReference type="Proteomes" id="UP001299546"/>
    </source>
</evidence>